<evidence type="ECO:0000256" key="4">
    <source>
        <dbReference type="ARBA" id="ARBA00022475"/>
    </source>
</evidence>
<evidence type="ECO:0000313" key="11">
    <source>
        <dbReference type="EMBL" id="KAF6823953.1"/>
    </source>
</evidence>
<dbReference type="FunFam" id="1.20.1250.20:FF:000082">
    <property type="entry name" value="MFS multidrug transporter, putative"/>
    <property type="match status" value="1"/>
</dbReference>
<feature type="transmembrane region" description="Helical" evidence="9">
    <location>
        <begin position="359"/>
        <end position="381"/>
    </location>
</feature>
<feature type="transmembrane region" description="Helical" evidence="9">
    <location>
        <begin position="275"/>
        <end position="300"/>
    </location>
</feature>
<evidence type="ECO:0000256" key="8">
    <source>
        <dbReference type="SAM" id="MobiDB-lite"/>
    </source>
</evidence>
<keyword evidence="6 9" id="KW-1133">Transmembrane helix</keyword>
<dbReference type="GO" id="GO:0022857">
    <property type="term" value="F:transmembrane transporter activity"/>
    <property type="evidence" value="ECO:0007669"/>
    <property type="project" value="InterPro"/>
</dbReference>
<dbReference type="InterPro" id="IPR011701">
    <property type="entry name" value="MFS"/>
</dbReference>
<evidence type="ECO:0000259" key="10">
    <source>
        <dbReference type="PROSITE" id="PS50850"/>
    </source>
</evidence>
<dbReference type="PROSITE" id="PS50850">
    <property type="entry name" value="MFS"/>
    <property type="match status" value="1"/>
</dbReference>
<proteinExistence type="inferred from homology"/>
<dbReference type="InterPro" id="IPR036259">
    <property type="entry name" value="MFS_trans_sf"/>
</dbReference>
<accession>A0A8H6N8U3</accession>
<dbReference type="CDD" id="cd17323">
    <property type="entry name" value="MFS_Tpo1_MDR_like"/>
    <property type="match status" value="1"/>
</dbReference>
<evidence type="ECO:0000256" key="2">
    <source>
        <dbReference type="ARBA" id="ARBA00004236"/>
    </source>
</evidence>
<feature type="region of interest" description="Disordered" evidence="8">
    <location>
        <begin position="1"/>
        <end position="39"/>
    </location>
</feature>
<evidence type="ECO:0000256" key="6">
    <source>
        <dbReference type="ARBA" id="ARBA00022989"/>
    </source>
</evidence>
<feature type="transmembrane region" description="Helical" evidence="9">
    <location>
        <begin position="174"/>
        <end position="197"/>
    </location>
</feature>
<comment type="caution">
    <text evidence="11">The sequence shown here is derived from an EMBL/GenBank/DDBJ whole genome shotgun (WGS) entry which is preliminary data.</text>
</comment>
<evidence type="ECO:0000256" key="3">
    <source>
        <dbReference type="ARBA" id="ARBA00008335"/>
    </source>
</evidence>
<reference evidence="11" key="1">
    <citation type="journal article" date="2020" name="Phytopathology">
        <title>Genome Sequence Resources of Colletotrichum truncatum, C. plurivorum, C. musicola, and C. sojae: Four Species Pathogenic to Soybean (Glycine max).</title>
        <authorList>
            <person name="Rogerio F."/>
            <person name="Boufleur T.R."/>
            <person name="Ciampi-Guillardi M."/>
            <person name="Sukno S.A."/>
            <person name="Thon M.R."/>
            <person name="Massola Junior N.S."/>
            <person name="Baroncelli R."/>
        </authorList>
    </citation>
    <scope>NUCLEOTIDE SEQUENCE</scope>
    <source>
        <strain evidence="11">LFN0074</strain>
    </source>
</reference>
<dbReference type="Proteomes" id="UP000639643">
    <property type="component" value="Unassembled WGS sequence"/>
</dbReference>
<feature type="transmembrane region" description="Helical" evidence="9">
    <location>
        <begin position="387"/>
        <end position="415"/>
    </location>
</feature>
<evidence type="ECO:0000256" key="5">
    <source>
        <dbReference type="ARBA" id="ARBA00022692"/>
    </source>
</evidence>
<feature type="transmembrane region" description="Helical" evidence="9">
    <location>
        <begin position="47"/>
        <end position="69"/>
    </location>
</feature>
<evidence type="ECO:0000313" key="12">
    <source>
        <dbReference type="Proteomes" id="UP000639643"/>
    </source>
</evidence>
<dbReference type="Pfam" id="PF07690">
    <property type="entry name" value="MFS_1"/>
    <property type="match status" value="1"/>
</dbReference>
<dbReference type="AlphaFoldDB" id="A0A8H6N8U3"/>
<dbReference type="OrthoDB" id="3561359at2759"/>
<organism evidence="11 12">
    <name type="scientific">Colletotrichum musicola</name>
    <dbReference type="NCBI Taxonomy" id="2175873"/>
    <lineage>
        <taxon>Eukaryota</taxon>
        <taxon>Fungi</taxon>
        <taxon>Dikarya</taxon>
        <taxon>Ascomycota</taxon>
        <taxon>Pezizomycotina</taxon>
        <taxon>Sordariomycetes</taxon>
        <taxon>Hypocreomycetidae</taxon>
        <taxon>Glomerellales</taxon>
        <taxon>Glomerellaceae</taxon>
        <taxon>Colletotrichum</taxon>
        <taxon>Colletotrichum orchidearum species complex</taxon>
    </lineage>
</organism>
<dbReference type="SUPFAM" id="SSF103473">
    <property type="entry name" value="MFS general substrate transporter"/>
    <property type="match status" value="1"/>
</dbReference>
<evidence type="ECO:0000256" key="1">
    <source>
        <dbReference type="ARBA" id="ARBA00004141"/>
    </source>
</evidence>
<dbReference type="PANTHER" id="PTHR23502:SF7">
    <property type="entry name" value="DRUG_PROTON ANTIPORTER YHK8-RELATED"/>
    <property type="match status" value="1"/>
</dbReference>
<dbReference type="GO" id="GO:0005886">
    <property type="term" value="C:plasma membrane"/>
    <property type="evidence" value="ECO:0007669"/>
    <property type="project" value="UniProtKB-SubCell"/>
</dbReference>
<dbReference type="Gene3D" id="1.20.1250.20">
    <property type="entry name" value="MFS general substrate transporter like domains"/>
    <property type="match status" value="1"/>
</dbReference>
<feature type="domain" description="Major facilitator superfamily (MFS) profile" evidence="10">
    <location>
        <begin position="49"/>
        <end position="486"/>
    </location>
</feature>
<dbReference type="EMBL" id="WIGM01000484">
    <property type="protein sequence ID" value="KAF6823953.1"/>
    <property type="molecule type" value="Genomic_DNA"/>
</dbReference>
<keyword evidence="12" id="KW-1185">Reference proteome</keyword>
<evidence type="ECO:0000256" key="9">
    <source>
        <dbReference type="SAM" id="Phobius"/>
    </source>
</evidence>
<sequence>METDKKSSPPDPEATSEGELPPQVEAAWGDNDSDPAYPRNFTRTKKWTIITVLSIASFGVTSASSIYTSTYDQMEAAFGNARLVSTAGLSVFVLGLAFGPLLFSPLSEFYGRRPMYLVAWTFHLLWIIPQAVAPNVATLIVGRFLEGFSGSCFLAVSAGTVHDLFSKQQLRHPMALFTVSPFLGPCIGPLIGGLINYNLHWRWTYYVLIIWTFVMLLAIVVLVPETSHPILLDKRTRKLAATSSEGRCKESTAKHKSTRTIAAAIGRSLATPFKLLILEPMCLALCMYSAILLGILYLFFGAFPLVFSRNYGFNQWQSGFSFLGIGVGLVLGVFADLQWRGAWERMIARMVGAEPEVRLIPATIGAPIASVGIFIFAWTSIPEVHWIVPMIGSTVFGVGYFLIFAGIFTFLVRALDVLSSCLSFRKTDALLVEAIFPLFGQQMYTGVGFQWASSVLGFMTVAMLPFPYLFLVYGKRIRSRSRFAAS</sequence>
<dbReference type="PANTHER" id="PTHR23502">
    <property type="entry name" value="MAJOR FACILITATOR SUPERFAMILY"/>
    <property type="match status" value="1"/>
</dbReference>
<evidence type="ECO:0000256" key="7">
    <source>
        <dbReference type="ARBA" id="ARBA00023136"/>
    </source>
</evidence>
<feature type="transmembrane region" description="Helical" evidence="9">
    <location>
        <begin position="203"/>
        <end position="224"/>
    </location>
</feature>
<name>A0A8H6N8U3_9PEZI</name>
<gene>
    <name evidence="11" type="ORF">CMUS01_10468</name>
</gene>
<feature type="transmembrane region" description="Helical" evidence="9">
    <location>
        <begin position="81"/>
        <end position="103"/>
    </location>
</feature>
<keyword evidence="7 9" id="KW-0472">Membrane</keyword>
<comment type="similarity">
    <text evidence="3">Belongs to the major facilitator superfamily.</text>
</comment>
<comment type="subcellular location">
    <subcellularLocation>
        <location evidence="2">Cell membrane</location>
    </subcellularLocation>
    <subcellularLocation>
        <location evidence="1">Membrane</location>
        <topology evidence="1">Multi-pass membrane protein</topology>
    </subcellularLocation>
</comment>
<keyword evidence="5 9" id="KW-0812">Transmembrane</keyword>
<dbReference type="InterPro" id="IPR020846">
    <property type="entry name" value="MFS_dom"/>
</dbReference>
<feature type="transmembrane region" description="Helical" evidence="9">
    <location>
        <begin position="115"/>
        <end position="132"/>
    </location>
</feature>
<protein>
    <submittedName>
        <fullName evidence="11">Major facilitator superfamily transporter</fullName>
    </submittedName>
</protein>
<feature type="transmembrane region" description="Helical" evidence="9">
    <location>
        <begin position="451"/>
        <end position="473"/>
    </location>
</feature>
<feature type="transmembrane region" description="Helical" evidence="9">
    <location>
        <begin position="320"/>
        <end position="339"/>
    </location>
</feature>
<keyword evidence="4" id="KW-1003">Cell membrane</keyword>